<evidence type="ECO:0000313" key="2">
    <source>
        <dbReference type="Proteomes" id="UP001596457"/>
    </source>
</evidence>
<organism evidence="1 2">
    <name type="scientific">Hydrogenophaga defluvii</name>
    <dbReference type="NCBI Taxonomy" id="249410"/>
    <lineage>
        <taxon>Bacteria</taxon>
        <taxon>Pseudomonadati</taxon>
        <taxon>Pseudomonadota</taxon>
        <taxon>Betaproteobacteria</taxon>
        <taxon>Burkholderiales</taxon>
        <taxon>Comamonadaceae</taxon>
        <taxon>Hydrogenophaga</taxon>
    </lineage>
</organism>
<comment type="caution">
    <text evidence="1">The sequence shown here is derived from an EMBL/GenBank/DDBJ whole genome shotgun (WGS) entry which is preliminary data.</text>
</comment>
<name>A0ABW2SIG0_9BURK</name>
<dbReference type="RefSeq" id="WP_382203742.1">
    <property type="nucleotide sequence ID" value="NZ_JBHTBZ010000078.1"/>
</dbReference>
<gene>
    <name evidence="1" type="ORF">ACFQU0_20020</name>
</gene>
<proteinExistence type="predicted"/>
<reference evidence="2" key="1">
    <citation type="journal article" date="2019" name="Int. J. Syst. Evol. Microbiol.">
        <title>The Global Catalogue of Microorganisms (GCM) 10K type strain sequencing project: providing services to taxonomists for standard genome sequencing and annotation.</title>
        <authorList>
            <consortium name="The Broad Institute Genomics Platform"/>
            <consortium name="The Broad Institute Genome Sequencing Center for Infectious Disease"/>
            <person name="Wu L."/>
            <person name="Ma J."/>
        </authorList>
    </citation>
    <scope>NUCLEOTIDE SEQUENCE [LARGE SCALE GENOMIC DNA]</scope>
    <source>
        <strain evidence="2">CCUG 53903</strain>
    </source>
</reference>
<evidence type="ECO:0000313" key="1">
    <source>
        <dbReference type="EMBL" id="MFC7462710.1"/>
    </source>
</evidence>
<accession>A0ABW2SIG0</accession>
<protein>
    <submittedName>
        <fullName evidence="1">Uncharacterized protein</fullName>
    </submittedName>
</protein>
<keyword evidence="2" id="KW-1185">Reference proteome</keyword>
<sequence>MNTVEIDTFTARLSRFTDKGLTLADAEREADRLAIRDRENDDRRLCLECAHLHGAGRWRCGNWHRAEVAAQLKDAHLPGALVLTLQRCPGFGATTP</sequence>
<dbReference type="EMBL" id="JBHTBZ010000078">
    <property type="protein sequence ID" value="MFC7462710.1"/>
    <property type="molecule type" value="Genomic_DNA"/>
</dbReference>
<dbReference type="Proteomes" id="UP001596457">
    <property type="component" value="Unassembled WGS sequence"/>
</dbReference>